<dbReference type="InterPro" id="IPR042094">
    <property type="entry name" value="T2SS_GspF_sf"/>
</dbReference>
<comment type="similarity">
    <text evidence="2">Belongs to the GSP F family.</text>
</comment>
<evidence type="ECO:0000256" key="6">
    <source>
        <dbReference type="ARBA" id="ARBA00022989"/>
    </source>
</evidence>
<feature type="transmembrane region" description="Helical" evidence="8">
    <location>
        <begin position="224"/>
        <end position="241"/>
    </location>
</feature>
<dbReference type="InterPro" id="IPR018076">
    <property type="entry name" value="T2SS_GspF_dom"/>
</dbReference>
<gene>
    <name evidence="10" type="primary">gspF</name>
    <name evidence="10" type="ORF">FIV46_00745</name>
</gene>
<dbReference type="InterPro" id="IPR011850">
    <property type="entry name" value="T2SS_GspF"/>
</dbReference>
<dbReference type="Gene3D" id="1.20.81.30">
    <property type="entry name" value="Type II secretion system (T2SS), domain F"/>
    <property type="match status" value="2"/>
</dbReference>
<feature type="transmembrane region" description="Helical" evidence="8">
    <location>
        <begin position="167"/>
        <end position="193"/>
    </location>
</feature>
<sequence length="406" mass="44427">MAVYEYVALDHKGKKQKGVISADSSRQARKDLQERQLMPVSLDKVDKSAEASSLGKWLGGGRIGNKELAMLTRQLATMINAAAPVEEALSMTAEQVENPAASKKLMAVRARVMEGRRFSEALALYPNDFNQFYRSLIASGEVSGALGQVLERLADHLEKSQQLRNKILTATLYPAMLALVAVVVVIILMTFIVPKVAGQFESMGQTLPFLTRTMIFLSDMMRDYGIFILLALALAILLFLRQLKQEKFRRRCDGWMLRLPLIGKLVRGLYAARLARTLSTLIASGSPVMEGLRSAGQTMQNLVMREAVEKMVTQISEGSSLSRALRNSGVFPGIVVYMAGAGEKSGQLPDMLEKSADYLEGDFETFIATALSLLEPGIIIIMGAIVALIVLSILLPILQLNTMALG</sequence>
<evidence type="ECO:0000313" key="11">
    <source>
        <dbReference type="Proteomes" id="UP000319148"/>
    </source>
</evidence>
<evidence type="ECO:0000256" key="3">
    <source>
        <dbReference type="ARBA" id="ARBA00022475"/>
    </source>
</evidence>
<dbReference type="PANTHER" id="PTHR30012">
    <property type="entry name" value="GENERAL SECRETION PATHWAY PROTEIN"/>
    <property type="match status" value="1"/>
</dbReference>
<dbReference type="PRINTS" id="PR00812">
    <property type="entry name" value="BCTERIALGSPF"/>
</dbReference>
<comment type="subcellular location">
    <subcellularLocation>
        <location evidence="1">Cell inner membrane</location>
        <topology evidence="1">Multi-pass membrane protein</topology>
    </subcellularLocation>
</comment>
<dbReference type="OrthoDB" id="9805682at2"/>
<name>A0A501PSE2_9PROT</name>
<dbReference type="GO" id="GO:0015627">
    <property type="term" value="C:type II protein secretion system complex"/>
    <property type="evidence" value="ECO:0007669"/>
    <property type="project" value="InterPro"/>
</dbReference>
<evidence type="ECO:0000256" key="4">
    <source>
        <dbReference type="ARBA" id="ARBA00022519"/>
    </source>
</evidence>
<feature type="domain" description="Type II secretion system protein GspF" evidence="9">
    <location>
        <begin position="275"/>
        <end position="396"/>
    </location>
</feature>
<keyword evidence="4" id="KW-0997">Cell inner membrane</keyword>
<evidence type="ECO:0000256" key="8">
    <source>
        <dbReference type="SAM" id="Phobius"/>
    </source>
</evidence>
<feature type="transmembrane region" description="Helical" evidence="8">
    <location>
        <begin position="378"/>
        <end position="398"/>
    </location>
</feature>
<protein>
    <submittedName>
        <fullName evidence="10">Type II secretion system protein GspF</fullName>
    </submittedName>
</protein>
<keyword evidence="5 8" id="KW-0812">Transmembrane</keyword>
<accession>A0A501PSE2</accession>
<dbReference type="FunFam" id="1.20.81.30:FF:000001">
    <property type="entry name" value="Type II secretion system protein F"/>
    <property type="match status" value="2"/>
</dbReference>
<keyword evidence="11" id="KW-1185">Reference proteome</keyword>
<dbReference type="InterPro" id="IPR003004">
    <property type="entry name" value="GspF/PilC"/>
</dbReference>
<dbReference type="NCBIfam" id="TIGR02120">
    <property type="entry name" value="GspF"/>
    <property type="match status" value="1"/>
</dbReference>
<feature type="domain" description="Type II secretion system protein GspF" evidence="9">
    <location>
        <begin position="72"/>
        <end position="194"/>
    </location>
</feature>
<dbReference type="GO" id="GO:0005886">
    <property type="term" value="C:plasma membrane"/>
    <property type="evidence" value="ECO:0007669"/>
    <property type="project" value="UniProtKB-SubCell"/>
</dbReference>
<dbReference type="PANTHER" id="PTHR30012:SF0">
    <property type="entry name" value="TYPE II SECRETION SYSTEM PROTEIN F-RELATED"/>
    <property type="match status" value="1"/>
</dbReference>
<keyword evidence="7 8" id="KW-0472">Membrane</keyword>
<dbReference type="Proteomes" id="UP000319148">
    <property type="component" value="Unassembled WGS sequence"/>
</dbReference>
<dbReference type="AlphaFoldDB" id="A0A501PSE2"/>
<comment type="caution">
    <text evidence="10">The sequence shown here is derived from an EMBL/GenBank/DDBJ whole genome shotgun (WGS) entry which is preliminary data.</text>
</comment>
<proteinExistence type="inferred from homology"/>
<organism evidence="10 11">
    <name type="scientific">Emcibacter nanhaiensis</name>
    <dbReference type="NCBI Taxonomy" id="1505037"/>
    <lineage>
        <taxon>Bacteria</taxon>
        <taxon>Pseudomonadati</taxon>
        <taxon>Pseudomonadota</taxon>
        <taxon>Alphaproteobacteria</taxon>
        <taxon>Emcibacterales</taxon>
        <taxon>Emcibacteraceae</taxon>
        <taxon>Emcibacter</taxon>
    </lineage>
</organism>
<reference evidence="11" key="1">
    <citation type="submission" date="2019-06" db="EMBL/GenBank/DDBJ databases">
        <title>The complete genome of Emcibacter congregatus ZYLT.</title>
        <authorList>
            <person name="Zhao Z."/>
        </authorList>
    </citation>
    <scope>NUCLEOTIDE SEQUENCE [LARGE SCALE GENOMIC DNA]</scope>
    <source>
        <strain evidence="11">MCCC 1A06723</strain>
    </source>
</reference>
<evidence type="ECO:0000259" key="9">
    <source>
        <dbReference type="Pfam" id="PF00482"/>
    </source>
</evidence>
<dbReference type="RefSeq" id="WP_139937891.1">
    <property type="nucleotide sequence ID" value="NZ_JBHSYP010000022.1"/>
</dbReference>
<evidence type="ECO:0000313" key="10">
    <source>
        <dbReference type="EMBL" id="TPD62641.1"/>
    </source>
</evidence>
<evidence type="ECO:0000256" key="7">
    <source>
        <dbReference type="ARBA" id="ARBA00023136"/>
    </source>
</evidence>
<evidence type="ECO:0000256" key="2">
    <source>
        <dbReference type="ARBA" id="ARBA00005745"/>
    </source>
</evidence>
<keyword evidence="6 8" id="KW-1133">Transmembrane helix</keyword>
<dbReference type="GO" id="GO:0015628">
    <property type="term" value="P:protein secretion by the type II secretion system"/>
    <property type="evidence" value="ECO:0007669"/>
    <property type="project" value="InterPro"/>
</dbReference>
<dbReference type="Pfam" id="PF00482">
    <property type="entry name" value="T2SSF"/>
    <property type="match status" value="2"/>
</dbReference>
<evidence type="ECO:0000256" key="1">
    <source>
        <dbReference type="ARBA" id="ARBA00004429"/>
    </source>
</evidence>
<evidence type="ECO:0000256" key="5">
    <source>
        <dbReference type="ARBA" id="ARBA00022692"/>
    </source>
</evidence>
<keyword evidence="3" id="KW-1003">Cell membrane</keyword>
<dbReference type="EMBL" id="VFIY01000004">
    <property type="protein sequence ID" value="TPD62641.1"/>
    <property type="molecule type" value="Genomic_DNA"/>
</dbReference>